<sequence length="432" mass="47447">MSLLDLLLPTDVSLDPTHMQSASSRELEHAPLISQEAFQAFPNTIQQYGFLGIHKASGAKMYHNTNGPFATFICGLQGSGKSHTTSCLIENALIPVASPDFGKLDNPLSAMVFAYDKFSGNGDGFNISEVASLASARRELPQQLRVKKVTVLLSPSNPTIARIYRKLPNVTVLPFKLDPRALGVQTILTLMAVDKSNTVPLYLAQLTKILRDINVQSGGRFDYATFKRRLQQCEFNPAQENMLQLRLDLLESFLDLSGTAAQPQFGAGELTIMDMSCPFYMLDVPGAVELNMELTKTIRLQRHRGVRVVIATQEPTLPRLMDLIPLCDVTIIHRFSSPEWFKALARHIPMSSNDRTLLLEDIETLPPGTAFVYAPKAIFGKGARGTFVKGAGGLVKISIRKRLTLDGGRSILASTDRNASLNGAYRSATNLQ</sequence>
<organism evidence="1 2">
    <name type="scientific">Westerdykella ornata</name>
    <dbReference type="NCBI Taxonomy" id="318751"/>
    <lineage>
        <taxon>Eukaryota</taxon>
        <taxon>Fungi</taxon>
        <taxon>Dikarya</taxon>
        <taxon>Ascomycota</taxon>
        <taxon>Pezizomycotina</taxon>
        <taxon>Dothideomycetes</taxon>
        <taxon>Pleosporomycetidae</taxon>
        <taxon>Pleosporales</taxon>
        <taxon>Sporormiaceae</taxon>
        <taxon>Westerdykella</taxon>
    </lineage>
</organism>
<dbReference type="RefSeq" id="XP_033657525.1">
    <property type="nucleotide sequence ID" value="XM_033800108.1"/>
</dbReference>
<protein>
    <recommendedName>
        <fullName evidence="3">P-loop containing nucleoside triphosphate hydrolase protein</fullName>
    </recommendedName>
</protein>
<dbReference type="OrthoDB" id="2316594at2759"/>
<accession>A0A6A6JW75</accession>
<dbReference type="SUPFAM" id="SSF52540">
    <property type="entry name" value="P-loop containing nucleoside triphosphate hydrolases"/>
    <property type="match status" value="1"/>
</dbReference>
<keyword evidence="2" id="KW-1185">Reference proteome</keyword>
<dbReference type="Gene3D" id="3.40.50.300">
    <property type="entry name" value="P-loop containing nucleotide triphosphate hydrolases"/>
    <property type="match status" value="1"/>
</dbReference>
<evidence type="ECO:0000313" key="1">
    <source>
        <dbReference type="EMBL" id="KAF2279986.1"/>
    </source>
</evidence>
<dbReference type="GeneID" id="54553283"/>
<evidence type="ECO:0008006" key="3">
    <source>
        <dbReference type="Google" id="ProtNLM"/>
    </source>
</evidence>
<gene>
    <name evidence="1" type="ORF">EI97DRAFT_447629</name>
</gene>
<name>A0A6A6JW75_WESOR</name>
<proteinExistence type="predicted"/>
<evidence type="ECO:0000313" key="2">
    <source>
        <dbReference type="Proteomes" id="UP000800097"/>
    </source>
</evidence>
<dbReference type="Proteomes" id="UP000800097">
    <property type="component" value="Unassembled WGS sequence"/>
</dbReference>
<dbReference type="InterPro" id="IPR027417">
    <property type="entry name" value="P-loop_NTPase"/>
</dbReference>
<reference evidence="1" key="1">
    <citation type="journal article" date="2020" name="Stud. Mycol.">
        <title>101 Dothideomycetes genomes: a test case for predicting lifestyles and emergence of pathogens.</title>
        <authorList>
            <person name="Haridas S."/>
            <person name="Albert R."/>
            <person name="Binder M."/>
            <person name="Bloem J."/>
            <person name="Labutti K."/>
            <person name="Salamov A."/>
            <person name="Andreopoulos B."/>
            <person name="Baker S."/>
            <person name="Barry K."/>
            <person name="Bills G."/>
            <person name="Bluhm B."/>
            <person name="Cannon C."/>
            <person name="Castanera R."/>
            <person name="Culley D."/>
            <person name="Daum C."/>
            <person name="Ezra D."/>
            <person name="Gonzalez J."/>
            <person name="Henrissat B."/>
            <person name="Kuo A."/>
            <person name="Liang C."/>
            <person name="Lipzen A."/>
            <person name="Lutzoni F."/>
            <person name="Magnuson J."/>
            <person name="Mondo S."/>
            <person name="Nolan M."/>
            <person name="Ohm R."/>
            <person name="Pangilinan J."/>
            <person name="Park H.-J."/>
            <person name="Ramirez L."/>
            <person name="Alfaro M."/>
            <person name="Sun H."/>
            <person name="Tritt A."/>
            <person name="Yoshinaga Y."/>
            <person name="Zwiers L.-H."/>
            <person name="Turgeon B."/>
            <person name="Goodwin S."/>
            <person name="Spatafora J."/>
            <person name="Crous P."/>
            <person name="Grigoriev I."/>
        </authorList>
    </citation>
    <scope>NUCLEOTIDE SEQUENCE</scope>
    <source>
        <strain evidence="1">CBS 379.55</strain>
    </source>
</reference>
<dbReference type="AlphaFoldDB" id="A0A6A6JW75"/>
<dbReference type="EMBL" id="ML986485">
    <property type="protein sequence ID" value="KAF2279986.1"/>
    <property type="molecule type" value="Genomic_DNA"/>
</dbReference>